<evidence type="ECO:0000313" key="14">
    <source>
        <dbReference type="EMBL" id="CAD1839698.1"/>
    </source>
</evidence>
<accession>A0A6V7Q9P5</accession>
<evidence type="ECO:0000256" key="6">
    <source>
        <dbReference type="ARBA" id="ARBA00022786"/>
    </source>
</evidence>
<dbReference type="GO" id="GO:0045116">
    <property type="term" value="P:protein neddylation"/>
    <property type="evidence" value="ECO:0007669"/>
    <property type="project" value="UniProtKB-UniRule"/>
</dbReference>
<feature type="region of interest" description="Disordered" evidence="12">
    <location>
        <begin position="32"/>
        <end position="66"/>
    </location>
</feature>
<protein>
    <recommendedName>
        <fullName evidence="3 11">NEDD8-activating enzyme E1 catalytic subunit</fullName>
        <ecNumber evidence="8 11">6.2.1.64</ecNumber>
    </recommendedName>
</protein>
<keyword evidence="4 11" id="KW-0436">Ligase</keyword>
<keyword evidence="7 11" id="KW-0067">ATP-binding</keyword>
<comment type="function">
    <text evidence="11">Catalytic subunit of the dimeric E1 enzyme, which activates NEDD8.</text>
</comment>
<evidence type="ECO:0000256" key="8">
    <source>
        <dbReference type="ARBA" id="ARBA00023624"/>
    </source>
</evidence>
<dbReference type="InterPro" id="IPR023318">
    <property type="entry name" value="Ub_act_enz_dom_a_sf"/>
</dbReference>
<feature type="compositionally biased region" description="Pro residues" evidence="12">
    <location>
        <begin position="35"/>
        <end position="47"/>
    </location>
</feature>
<dbReference type="SUPFAM" id="SSF69572">
    <property type="entry name" value="Activating enzymes of the ubiquitin-like proteins"/>
    <property type="match status" value="1"/>
</dbReference>
<dbReference type="Gene3D" id="3.40.50.720">
    <property type="entry name" value="NAD(P)-binding Rossmann-like Domain"/>
    <property type="match status" value="1"/>
</dbReference>
<dbReference type="GO" id="GO:0005524">
    <property type="term" value="F:ATP binding"/>
    <property type="evidence" value="ECO:0007669"/>
    <property type="project" value="UniProtKB-UniRule"/>
</dbReference>
<feature type="active site" description="Glycyl thioester intermediate" evidence="10">
    <location>
        <position position="446"/>
    </location>
</feature>
<evidence type="ECO:0000256" key="12">
    <source>
        <dbReference type="SAM" id="MobiDB-lite"/>
    </source>
</evidence>
<comment type="pathway">
    <text evidence="1 11">Protein modification; protein neddylation.</text>
</comment>
<dbReference type="InterPro" id="IPR000594">
    <property type="entry name" value="ThiF_NAD_FAD-bd"/>
</dbReference>
<feature type="compositionally biased region" description="Basic and acidic residues" evidence="12">
    <location>
        <begin position="106"/>
        <end position="117"/>
    </location>
</feature>
<evidence type="ECO:0000256" key="5">
    <source>
        <dbReference type="ARBA" id="ARBA00022741"/>
    </source>
</evidence>
<keyword evidence="5 11" id="KW-0547">Nucleotide-binding</keyword>
<dbReference type="Pfam" id="PF00899">
    <property type="entry name" value="ThiF"/>
    <property type="match status" value="1"/>
</dbReference>
<reference evidence="14" key="1">
    <citation type="submission" date="2020-07" db="EMBL/GenBank/DDBJ databases">
        <authorList>
            <person name="Lin J."/>
        </authorList>
    </citation>
    <scope>NUCLEOTIDE SEQUENCE</scope>
</reference>
<dbReference type="FunFam" id="1.10.10.520:FF:000001">
    <property type="entry name" value="NEDD8-activating enzyme E1 catalytic subunit"/>
    <property type="match status" value="1"/>
</dbReference>
<sequence>MYRFVTDSALLFARSLETGKKKKNHSLKTFCPRFSPLPPPPSLPLPFPTGRSPIAVGSPRRATRRSTSRIGFFRTLLARGRAPLAIGTPREAEHRKFGTTPAAHRSPTEPREAEHWKLGTTTAARRSPPEPPRSRALLTIGSLEPPRPRAARHRNPPLRRAPLAICFRVPLSRCRTPTSSVVFLNAKLLIYGKRCFLFVWNVSFHENSYYCHSFPSQRERIKWCGRPTLLFCAPARMADLATKCRWRDVDKLLSRPGNIISSGFEPSSTLREEIGEYVRVLVVGAGGLGCELLKDLALSGFKNIDVIDMDTIEVSNLNRQFLFRLQDVGKSKAEVAAKRVMERVSGVNIVPHFCRIEEKDIEFYNDFNIIVLGLDSIEARSYINSVACSFLEYDRDDNPLAETVKPMVDGGTEGFKGHARVILPGTTPCFECNIWLFPPQVKFPLCTLAETPRTAAHCIEYAHLIKWDEVHSGKPFDADDPEHMQWVYSEALKRAELFGITGVTYSLTQGVVKNIIPAIASTNAIVSAACALEALKIVSGCSKTLSNYLT</sequence>
<evidence type="ECO:0000259" key="13">
    <source>
        <dbReference type="Pfam" id="PF00899"/>
    </source>
</evidence>
<proteinExistence type="inferred from homology"/>
<dbReference type="GO" id="GO:0005737">
    <property type="term" value="C:cytoplasm"/>
    <property type="evidence" value="ECO:0007669"/>
    <property type="project" value="TreeGrafter"/>
</dbReference>
<dbReference type="FunFam" id="3.50.50.80:FF:000002">
    <property type="entry name" value="SUMO-activating enzyme subunit 2"/>
    <property type="match status" value="1"/>
</dbReference>
<comment type="catalytic activity">
    <reaction evidence="9 11">
        <text>ATP + [NEDD8 protein] + [E1 NEDD8-activating enzyme]-L-cysteine = AMP + diphosphate + [E1 NEDD8-activating enzyme]-S-[NEDD8 protein]-yl-L-cysteine.</text>
        <dbReference type="EC" id="6.2.1.64"/>
    </reaction>
</comment>
<evidence type="ECO:0000256" key="9">
    <source>
        <dbReference type="ARBA" id="ARBA00024626"/>
    </source>
</evidence>
<dbReference type="PANTHER" id="PTHR10953">
    <property type="entry name" value="UBIQUITIN-ACTIVATING ENZYME E1"/>
    <property type="match status" value="1"/>
</dbReference>
<dbReference type="AlphaFoldDB" id="A0A6V7Q9P5"/>
<comment type="similarity">
    <text evidence="2 11">Belongs to the ubiquitin-activating E1 family. UBA3 subfamily.</text>
</comment>
<dbReference type="InterPro" id="IPR045886">
    <property type="entry name" value="ThiF/MoeB/HesA"/>
</dbReference>
<evidence type="ECO:0000256" key="7">
    <source>
        <dbReference type="ARBA" id="ARBA00022840"/>
    </source>
</evidence>
<dbReference type="InterPro" id="IPR035985">
    <property type="entry name" value="Ubiquitin-activating_enz"/>
</dbReference>
<evidence type="ECO:0000256" key="11">
    <source>
        <dbReference type="RuleBase" id="RU368009"/>
    </source>
</evidence>
<dbReference type="GO" id="GO:0005634">
    <property type="term" value="C:nucleus"/>
    <property type="evidence" value="ECO:0007669"/>
    <property type="project" value="TreeGrafter"/>
</dbReference>
<name>A0A6V7Q9P5_ANACO</name>
<dbReference type="InterPro" id="IPR033127">
    <property type="entry name" value="UBQ-activ_enz_E1_Cys_AS"/>
</dbReference>
<evidence type="ECO:0000256" key="2">
    <source>
        <dbReference type="ARBA" id="ARBA00006310"/>
    </source>
</evidence>
<evidence type="ECO:0000256" key="1">
    <source>
        <dbReference type="ARBA" id="ARBA00005032"/>
    </source>
</evidence>
<dbReference type="GO" id="GO:0019781">
    <property type="term" value="F:NEDD8 activating enzyme activity"/>
    <property type="evidence" value="ECO:0007669"/>
    <property type="project" value="UniProtKB-UniRule"/>
</dbReference>
<evidence type="ECO:0000256" key="4">
    <source>
        <dbReference type="ARBA" id="ARBA00022598"/>
    </source>
</evidence>
<dbReference type="EC" id="6.2.1.64" evidence="8 11"/>
<evidence type="ECO:0000256" key="10">
    <source>
        <dbReference type="PROSITE-ProRule" id="PRU10132"/>
    </source>
</evidence>
<dbReference type="Gene3D" id="1.10.10.520">
    <property type="entry name" value="Ubiquitin activating enzymes (Uba3). Chain: B, domain 2"/>
    <property type="match status" value="1"/>
</dbReference>
<feature type="domain" description="THIF-type NAD/FAD binding fold" evidence="13">
    <location>
        <begin position="278"/>
        <end position="548"/>
    </location>
</feature>
<dbReference type="InterPro" id="IPR030468">
    <property type="entry name" value="Uba3_N"/>
</dbReference>
<dbReference type="CDD" id="cd01488">
    <property type="entry name" value="Uba3_RUB"/>
    <property type="match status" value="1"/>
</dbReference>
<evidence type="ECO:0000256" key="3">
    <source>
        <dbReference type="ARBA" id="ARBA00015203"/>
    </source>
</evidence>
<feature type="region of interest" description="Disordered" evidence="12">
    <location>
        <begin position="93"/>
        <end position="134"/>
    </location>
</feature>
<dbReference type="PANTHER" id="PTHR10953:SF6">
    <property type="entry name" value="NEDD8-ACTIVATING ENZYME E1 CATALYTIC SUBUNIT"/>
    <property type="match status" value="1"/>
</dbReference>
<gene>
    <name evidence="14" type="ORF">CB5_LOCUS22909</name>
</gene>
<dbReference type="UniPathway" id="UPA00885"/>
<dbReference type="EMBL" id="LR862134">
    <property type="protein sequence ID" value="CAD1839698.1"/>
    <property type="molecule type" value="Genomic_DNA"/>
</dbReference>
<organism evidence="14">
    <name type="scientific">Ananas comosus var. bracteatus</name>
    <name type="common">red pineapple</name>
    <dbReference type="NCBI Taxonomy" id="296719"/>
    <lineage>
        <taxon>Eukaryota</taxon>
        <taxon>Viridiplantae</taxon>
        <taxon>Streptophyta</taxon>
        <taxon>Embryophyta</taxon>
        <taxon>Tracheophyta</taxon>
        <taxon>Spermatophyta</taxon>
        <taxon>Magnoliopsida</taxon>
        <taxon>Liliopsida</taxon>
        <taxon>Poales</taxon>
        <taxon>Bromeliaceae</taxon>
        <taxon>Bromelioideae</taxon>
        <taxon>Ananas</taxon>
    </lineage>
</organism>
<keyword evidence="6 11" id="KW-0833">Ubl conjugation pathway</keyword>
<dbReference type="PROSITE" id="PS00865">
    <property type="entry name" value="UBIQUITIN_ACTIVAT_2"/>
    <property type="match status" value="1"/>
</dbReference>